<dbReference type="PROSITE" id="PS00675">
    <property type="entry name" value="SIGMA54_INTERACT_1"/>
    <property type="match status" value="1"/>
</dbReference>
<dbReference type="GO" id="GO:0005525">
    <property type="term" value="F:GTP binding"/>
    <property type="evidence" value="ECO:0007669"/>
    <property type="project" value="UniProtKB-KW"/>
</dbReference>
<reference evidence="3" key="1">
    <citation type="submission" date="2021-01" db="EMBL/GenBank/DDBJ databases">
        <authorList>
            <person name="Corre E."/>
            <person name="Pelletier E."/>
            <person name="Niang G."/>
            <person name="Scheremetjew M."/>
            <person name="Finn R."/>
            <person name="Kale V."/>
            <person name="Holt S."/>
            <person name="Cochrane G."/>
            <person name="Meng A."/>
            <person name="Brown T."/>
            <person name="Cohen L."/>
        </authorList>
    </citation>
    <scope>NUCLEOTIDE SEQUENCE</scope>
    <source>
        <strain evidence="3">CCMP622</strain>
    </source>
</reference>
<dbReference type="SUPFAM" id="SSF52540">
    <property type="entry name" value="P-loop containing nucleoside triphosphate hydrolases"/>
    <property type="match status" value="1"/>
</dbReference>
<gene>
    <name evidence="3" type="ORF">LSP00402_LOCUS20701</name>
</gene>
<dbReference type="PRINTS" id="PR00449">
    <property type="entry name" value="RASTRNSFRMNG"/>
</dbReference>
<dbReference type="InterPro" id="IPR001806">
    <property type="entry name" value="Small_GTPase"/>
</dbReference>
<sequence length="237" mass="26889">MATSSHTFGEVPKVRILVLGDSGVGKTSLVHQVCNGSILKDPRWTVGCQTEVKLQTHPAMNKKFFLEFWDVGGSRKYQQTRQIFYSQINGIMLVFDLNNKKSYINLRKWIKEIVHVHKTKGIEEKYVYHDAAHGGSTSSSYDNHVSSSLGSLPVIVVGNKKDLQDKKNPRTYNTVKDLGFNCVYVSALDKFTTEGAHSLDEFFQRVIERRFYRAHTDKHSSKVLRRSAPATSDGDYL</sequence>
<dbReference type="SMART" id="SM00175">
    <property type="entry name" value="RAB"/>
    <property type="match status" value="1"/>
</dbReference>
<dbReference type="SMART" id="SM00174">
    <property type="entry name" value="RHO"/>
    <property type="match status" value="1"/>
</dbReference>
<evidence type="ECO:0000256" key="1">
    <source>
        <dbReference type="ARBA" id="ARBA00022741"/>
    </source>
</evidence>
<name>A0A7S2U333_9EUKA</name>
<dbReference type="EMBL" id="HBHP01033630">
    <property type="protein sequence ID" value="CAD9776687.1"/>
    <property type="molecule type" value="Transcribed_RNA"/>
</dbReference>
<dbReference type="InterPro" id="IPR027417">
    <property type="entry name" value="P-loop_NTPase"/>
</dbReference>
<dbReference type="GO" id="GO:0003924">
    <property type="term" value="F:GTPase activity"/>
    <property type="evidence" value="ECO:0007669"/>
    <property type="project" value="InterPro"/>
</dbReference>
<evidence type="ECO:0000313" key="3">
    <source>
        <dbReference type="EMBL" id="CAD9776687.1"/>
    </source>
</evidence>
<keyword evidence="1" id="KW-0547">Nucleotide-binding</keyword>
<dbReference type="PROSITE" id="PS51419">
    <property type="entry name" value="RAB"/>
    <property type="match status" value="1"/>
</dbReference>
<dbReference type="PANTHER" id="PTHR24073">
    <property type="entry name" value="DRAB5-RELATED"/>
    <property type="match status" value="1"/>
</dbReference>
<dbReference type="Pfam" id="PF00071">
    <property type="entry name" value="Ras"/>
    <property type="match status" value="1"/>
</dbReference>
<protein>
    <submittedName>
        <fullName evidence="3">Uncharacterized protein</fullName>
    </submittedName>
</protein>
<dbReference type="SMART" id="SM00173">
    <property type="entry name" value="RAS"/>
    <property type="match status" value="1"/>
</dbReference>
<dbReference type="Gene3D" id="3.40.50.300">
    <property type="entry name" value="P-loop containing nucleotide triphosphate hydrolases"/>
    <property type="match status" value="1"/>
</dbReference>
<proteinExistence type="predicted"/>
<evidence type="ECO:0000256" key="2">
    <source>
        <dbReference type="ARBA" id="ARBA00023134"/>
    </source>
</evidence>
<organism evidence="3">
    <name type="scientific">Lotharella oceanica</name>
    <dbReference type="NCBI Taxonomy" id="641309"/>
    <lineage>
        <taxon>Eukaryota</taxon>
        <taxon>Sar</taxon>
        <taxon>Rhizaria</taxon>
        <taxon>Cercozoa</taxon>
        <taxon>Chlorarachniophyceae</taxon>
        <taxon>Lotharella</taxon>
    </lineage>
</organism>
<accession>A0A7S2U333</accession>
<dbReference type="InterPro" id="IPR025662">
    <property type="entry name" value="Sigma_54_int_dom_ATP-bd_1"/>
</dbReference>
<dbReference type="AlphaFoldDB" id="A0A7S2U333"/>
<keyword evidence="2" id="KW-0342">GTP-binding</keyword>